<dbReference type="SUPFAM" id="SSF50249">
    <property type="entry name" value="Nucleic acid-binding proteins"/>
    <property type="match status" value="1"/>
</dbReference>
<comment type="similarity">
    <text evidence="2">Belongs to the replication factor A protein 2 family.</text>
</comment>
<name>A0A5C5G3K8_9BASI</name>
<dbReference type="STRING" id="5288.A0A5C5G3K8"/>
<dbReference type="GO" id="GO:0006260">
    <property type="term" value="P:DNA replication"/>
    <property type="evidence" value="ECO:0007669"/>
    <property type="project" value="UniProtKB-KW"/>
</dbReference>
<dbReference type="GO" id="GO:0035861">
    <property type="term" value="C:site of double-strand break"/>
    <property type="evidence" value="ECO:0007669"/>
    <property type="project" value="TreeGrafter"/>
</dbReference>
<keyword evidence="5" id="KW-0539">Nucleus</keyword>
<keyword evidence="4" id="KW-0238">DNA-binding</keyword>
<dbReference type="CDD" id="cd04478">
    <property type="entry name" value="RPA2_DBD_D"/>
    <property type="match status" value="1"/>
</dbReference>
<feature type="compositionally biased region" description="Gly residues" evidence="6">
    <location>
        <begin position="1"/>
        <end position="10"/>
    </location>
</feature>
<evidence type="ECO:0000313" key="10">
    <source>
        <dbReference type="Proteomes" id="UP000311382"/>
    </source>
</evidence>
<evidence type="ECO:0000256" key="6">
    <source>
        <dbReference type="SAM" id="MobiDB-lite"/>
    </source>
</evidence>
<evidence type="ECO:0000256" key="3">
    <source>
        <dbReference type="ARBA" id="ARBA00022705"/>
    </source>
</evidence>
<dbReference type="Gene3D" id="2.40.50.140">
    <property type="entry name" value="Nucleic acid-binding proteins"/>
    <property type="match status" value="1"/>
</dbReference>
<dbReference type="Gene3D" id="1.10.10.10">
    <property type="entry name" value="Winged helix-like DNA-binding domain superfamily/Winged helix DNA-binding domain"/>
    <property type="match status" value="1"/>
</dbReference>
<accession>A0A5C5G3K8</accession>
<dbReference type="InterPro" id="IPR036388">
    <property type="entry name" value="WH-like_DNA-bd_sf"/>
</dbReference>
<dbReference type="OrthoDB" id="25571at2759"/>
<sequence length="268" mass="29032">MSYAGGGFMSQGGSQSSPGGGKRSGSSALRPVTIHQLLNAEQAFAEAEFYIDGAEVKDVTLVACIRNISSTQTQLNMLVEDGTGQVDARSWKDPAADDSSNPYEDFQINTYVRIIGQLKTFNGKRHVNVNRFRRIDDFNEILFHPVEAIYVHKYYREGPPGGAGAGMGAINNTTYDGGANPYAAGGLAAGGGGDVYADMPTLQRKIMQFVSEQIASNKLLGDEGVHVNSILRMVEGNQDRVRQEFETLMTEGHLYGTIDDDHVLPTTC</sequence>
<dbReference type="Proteomes" id="UP000311382">
    <property type="component" value="Unassembled WGS sequence"/>
</dbReference>
<dbReference type="GO" id="GO:0000724">
    <property type="term" value="P:double-strand break repair via homologous recombination"/>
    <property type="evidence" value="ECO:0007669"/>
    <property type="project" value="TreeGrafter"/>
</dbReference>
<evidence type="ECO:0000256" key="5">
    <source>
        <dbReference type="ARBA" id="ARBA00023242"/>
    </source>
</evidence>
<comment type="caution">
    <text evidence="9">The sequence shown here is derived from an EMBL/GenBank/DDBJ whole genome shotgun (WGS) entry which is preliminary data.</text>
</comment>
<protein>
    <recommendedName>
        <fullName evidence="11">Replication protein A C-terminal domain-containing protein</fullName>
    </recommendedName>
</protein>
<dbReference type="InterPro" id="IPR014646">
    <property type="entry name" value="Rfa2/RPA32"/>
</dbReference>
<reference evidence="9 10" key="1">
    <citation type="submission" date="2019-03" db="EMBL/GenBank/DDBJ databases">
        <title>Rhodosporidium diobovatum UCD-FST 08-225 genome sequencing, assembly, and annotation.</title>
        <authorList>
            <person name="Fakankun I.U."/>
            <person name="Fristensky B."/>
            <person name="Levin D.B."/>
        </authorList>
    </citation>
    <scope>NUCLEOTIDE SEQUENCE [LARGE SCALE GENOMIC DNA]</scope>
    <source>
        <strain evidence="9 10">UCD-FST 08-225</strain>
    </source>
</reference>
<feature type="domain" description="Replication protein A C-terminal" evidence="8">
    <location>
        <begin position="159"/>
        <end position="261"/>
    </location>
</feature>
<evidence type="ECO:0000256" key="4">
    <source>
        <dbReference type="ARBA" id="ARBA00023125"/>
    </source>
</evidence>
<keyword evidence="3" id="KW-0235">DNA replication</keyword>
<dbReference type="Pfam" id="PF08784">
    <property type="entry name" value="RPA_C"/>
    <property type="match status" value="1"/>
</dbReference>
<comment type="subcellular location">
    <subcellularLocation>
        <location evidence="1">Nucleus</location>
    </subcellularLocation>
</comment>
<evidence type="ECO:0000313" key="9">
    <source>
        <dbReference type="EMBL" id="TNY22481.1"/>
    </source>
</evidence>
<dbReference type="GO" id="GO:0006289">
    <property type="term" value="P:nucleotide-excision repair"/>
    <property type="evidence" value="ECO:0007669"/>
    <property type="project" value="TreeGrafter"/>
</dbReference>
<keyword evidence="10" id="KW-1185">Reference proteome</keyword>
<dbReference type="InterPro" id="IPR012340">
    <property type="entry name" value="NA-bd_OB-fold"/>
</dbReference>
<evidence type="ECO:0000259" key="8">
    <source>
        <dbReference type="Pfam" id="PF08784"/>
    </source>
</evidence>
<dbReference type="PANTHER" id="PTHR13989:SF16">
    <property type="entry name" value="REPLICATION PROTEIN A2"/>
    <property type="match status" value="1"/>
</dbReference>
<dbReference type="GO" id="GO:0005662">
    <property type="term" value="C:DNA replication factor A complex"/>
    <property type="evidence" value="ECO:0007669"/>
    <property type="project" value="TreeGrafter"/>
</dbReference>
<evidence type="ECO:0000256" key="2">
    <source>
        <dbReference type="ARBA" id="ARBA00007815"/>
    </source>
</evidence>
<evidence type="ECO:0008006" key="11">
    <source>
        <dbReference type="Google" id="ProtNLM"/>
    </source>
</evidence>
<evidence type="ECO:0000256" key="1">
    <source>
        <dbReference type="ARBA" id="ARBA00004123"/>
    </source>
</evidence>
<dbReference type="AlphaFoldDB" id="A0A5C5G3K8"/>
<organism evidence="9 10">
    <name type="scientific">Rhodotorula diobovata</name>
    <dbReference type="NCBI Taxonomy" id="5288"/>
    <lineage>
        <taxon>Eukaryota</taxon>
        <taxon>Fungi</taxon>
        <taxon>Dikarya</taxon>
        <taxon>Basidiomycota</taxon>
        <taxon>Pucciniomycotina</taxon>
        <taxon>Microbotryomycetes</taxon>
        <taxon>Sporidiobolales</taxon>
        <taxon>Sporidiobolaceae</taxon>
        <taxon>Rhodotorula</taxon>
    </lineage>
</organism>
<dbReference type="PIRSF" id="PIRSF036949">
    <property type="entry name" value="RPA32"/>
    <property type="match status" value="1"/>
</dbReference>
<dbReference type="InterPro" id="IPR040260">
    <property type="entry name" value="RFA2-like"/>
</dbReference>
<dbReference type="InterPro" id="IPR014892">
    <property type="entry name" value="RPA_C"/>
</dbReference>
<dbReference type="InterPro" id="IPR004365">
    <property type="entry name" value="NA-bd_OB_tRNA"/>
</dbReference>
<dbReference type="InterPro" id="IPR036390">
    <property type="entry name" value="WH_DNA-bd_sf"/>
</dbReference>
<dbReference type="EMBL" id="SOZI01000024">
    <property type="protein sequence ID" value="TNY22481.1"/>
    <property type="molecule type" value="Genomic_DNA"/>
</dbReference>
<dbReference type="PANTHER" id="PTHR13989">
    <property type="entry name" value="REPLICATION PROTEIN A-RELATED"/>
    <property type="match status" value="1"/>
</dbReference>
<feature type="region of interest" description="Disordered" evidence="6">
    <location>
        <begin position="1"/>
        <end position="27"/>
    </location>
</feature>
<proteinExistence type="inferred from homology"/>
<gene>
    <name evidence="9" type="ORF">DMC30DRAFT_138873</name>
</gene>
<evidence type="ECO:0000259" key="7">
    <source>
        <dbReference type="Pfam" id="PF01336"/>
    </source>
</evidence>
<dbReference type="SUPFAM" id="SSF46785">
    <property type="entry name" value="Winged helix' DNA-binding domain"/>
    <property type="match status" value="1"/>
</dbReference>
<dbReference type="GO" id="GO:0000781">
    <property type="term" value="C:chromosome, telomeric region"/>
    <property type="evidence" value="ECO:0007669"/>
    <property type="project" value="TreeGrafter"/>
</dbReference>
<dbReference type="Pfam" id="PF01336">
    <property type="entry name" value="tRNA_anti-codon"/>
    <property type="match status" value="1"/>
</dbReference>
<feature type="domain" description="OB" evidence="7">
    <location>
        <begin position="59"/>
        <end position="133"/>
    </location>
</feature>
<dbReference type="GO" id="GO:0003697">
    <property type="term" value="F:single-stranded DNA binding"/>
    <property type="evidence" value="ECO:0007669"/>
    <property type="project" value="TreeGrafter"/>
</dbReference>